<proteinExistence type="inferred from homology"/>
<dbReference type="PROSITE" id="PS00640">
    <property type="entry name" value="THIOL_PROTEASE_ASN"/>
    <property type="match status" value="1"/>
</dbReference>
<dbReference type="Gene3D" id="3.90.70.10">
    <property type="entry name" value="Cysteine proteinases"/>
    <property type="match status" value="1"/>
</dbReference>
<keyword evidence="2" id="KW-0645">Protease</keyword>
<dbReference type="AlphaFoldDB" id="A0AAV5UBL6"/>
<dbReference type="Pfam" id="PF00112">
    <property type="entry name" value="Peptidase_C1"/>
    <property type="match status" value="1"/>
</dbReference>
<evidence type="ECO:0000256" key="2">
    <source>
        <dbReference type="ARBA" id="ARBA00022670"/>
    </source>
</evidence>
<dbReference type="InterPro" id="IPR025660">
    <property type="entry name" value="Pept_his_AS"/>
</dbReference>
<evidence type="ECO:0000259" key="7">
    <source>
        <dbReference type="SMART" id="SM00645"/>
    </source>
</evidence>
<sequence length="399" mass="45064">AYHTNRLIRREKEGGITDNPHLPSSLTEAMRIPGLKSGPRKPENDIFIVHVDDKNDQLEDSFLLRGSICLLAKAFIFGVLCFVVAFVLAYFLLETRDELQQDFTKFMEIYGKSYESEEKMDEAYAYFRENMFDLERERSRQPGVEFGFHQWMDQHFSTFSQKFSLGDRTLPPMEGVSRFEGFEERVNRPGEFSLKDKATPVKNQGSCGSCWAFATVASVETANAIAGNPLVALSEQEMIECDTRNTGCRGGVRSYAMSFVKDNGLVPESTYPYTAKEGEQCHIGNTTKVYIKDWRLLSQSEDAMADWLFKTGPITFGMNVTKSMYSYRSGVFRPTEADCSTKSEGSHALTLMGYGSERGQDYWLVKNSWGDYWGDGGYFKLARGANVCGMANNVVAPMF</sequence>
<dbReference type="PRINTS" id="PR00705">
    <property type="entry name" value="PAPAIN"/>
</dbReference>
<dbReference type="InterPro" id="IPR013128">
    <property type="entry name" value="Peptidase_C1A"/>
</dbReference>
<keyword evidence="6" id="KW-1133">Transmembrane helix</keyword>
<reference evidence="8" key="1">
    <citation type="submission" date="2023-10" db="EMBL/GenBank/DDBJ databases">
        <title>Genome assembly of Pristionchus species.</title>
        <authorList>
            <person name="Yoshida K."/>
            <person name="Sommer R.J."/>
        </authorList>
    </citation>
    <scope>NUCLEOTIDE SEQUENCE</scope>
    <source>
        <strain evidence="8">RS0144</strain>
    </source>
</reference>
<dbReference type="Proteomes" id="UP001432027">
    <property type="component" value="Unassembled WGS sequence"/>
</dbReference>
<comment type="similarity">
    <text evidence="1">Belongs to the peptidase C1 family.</text>
</comment>
<dbReference type="SUPFAM" id="SSF54001">
    <property type="entry name" value="Cysteine proteinases"/>
    <property type="match status" value="1"/>
</dbReference>
<keyword evidence="9" id="KW-1185">Reference proteome</keyword>
<dbReference type="PROSITE" id="PS00139">
    <property type="entry name" value="THIOL_PROTEASE_CYS"/>
    <property type="match status" value="1"/>
</dbReference>
<dbReference type="InterPro" id="IPR038765">
    <property type="entry name" value="Papain-like_cys_pep_sf"/>
</dbReference>
<keyword evidence="5" id="KW-1015">Disulfide bond</keyword>
<dbReference type="GO" id="GO:0008234">
    <property type="term" value="F:cysteine-type peptidase activity"/>
    <property type="evidence" value="ECO:0007669"/>
    <property type="project" value="UniProtKB-KW"/>
</dbReference>
<dbReference type="InterPro" id="IPR000668">
    <property type="entry name" value="Peptidase_C1A_C"/>
</dbReference>
<dbReference type="EMBL" id="BTSX01000006">
    <property type="protein sequence ID" value="GMT03794.1"/>
    <property type="molecule type" value="Genomic_DNA"/>
</dbReference>
<keyword evidence="6" id="KW-0472">Membrane</keyword>
<feature type="transmembrane region" description="Helical" evidence="6">
    <location>
        <begin position="70"/>
        <end position="93"/>
    </location>
</feature>
<dbReference type="InterPro" id="IPR039417">
    <property type="entry name" value="Peptidase_C1A_papain-like"/>
</dbReference>
<gene>
    <name evidence="8" type="ORF">PENTCL1PPCAC_25968</name>
</gene>
<organism evidence="8 9">
    <name type="scientific">Pristionchus entomophagus</name>
    <dbReference type="NCBI Taxonomy" id="358040"/>
    <lineage>
        <taxon>Eukaryota</taxon>
        <taxon>Metazoa</taxon>
        <taxon>Ecdysozoa</taxon>
        <taxon>Nematoda</taxon>
        <taxon>Chromadorea</taxon>
        <taxon>Rhabditida</taxon>
        <taxon>Rhabditina</taxon>
        <taxon>Diplogasteromorpha</taxon>
        <taxon>Diplogasteroidea</taxon>
        <taxon>Neodiplogasteridae</taxon>
        <taxon>Pristionchus</taxon>
    </lineage>
</organism>
<dbReference type="GO" id="GO:0006508">
    <property type="term" value="P:proteolysis"/>
    <property type="evidence" value="ECO:0007669"/>
    <property type="project" value="UniProtKB-KW"/>
</dbReference>
<name>A0AAV5UBL6_9BILA</name>
<dbReference type="PANTHER" id="PTHR12411">
    <property type="entry name" value="CYSTEINE PROTEASE FAMILY C1-RELATED"/>
    <property type="match status" value="1"/>
</dbReference>
<accession>A0AAV5UBL6</accession>
<evidence type="ECO:0000256" key="5">
    <source>
        <dbReference type="ARBA" id="ARBA00023157"/>
    </source>
</evidence>
<feature type="domain" description="Peptidase C1A papain C-terminal" evidence="7">
    <location>
        <begin position="188"/>
        <end position="398"/>
    </location>
</feature>
<comment type="caution">
    <text evidence="8">The sequence shown here is derived from an EMBL/GenBank/DDBJ whole genome shotgun (WGS) entry which is preliminary data.</text>
</comment>
<dbReference type="InterPro" id="IPR025661">
    <property type="entry name" value="Pept_asp_AS"/>
</dbReference>
<keyword evidence="6" id="KW-0812">Transmembrane</keyword>
<dbReference type="SMART" id="SM00645">
    <property type="entry name" value="Pept_C1"/>
    <property type="match status" value="1"/>
</dbReference>
<evidence type="ECO:0000313" key="8">
    <source>
        <dbReference type="EMBL" id="GMT03794.1"/>
    </source>
</evidence>
<evidence type="ECO:0000256" key="1">
    <source>
        <dbReference type="ARBA" id="ARBA00008455"/>
    </source>
</evidence>
<evidence type="ECO:0000256" key="3">
    <source>
        <dbReference type="ARBA" id="ARBA00022801"/>
    </source>
</evidence>
<dbReference type="InterPro" id="IPR000169">
    <property type="entry name" value="Pept_cys_AS"/>
</dbReference>
<dbReference type="PROSITE" id="PS00639">
    <property type="entry name" value="THIOL_PROTEASE_HIS"/>
    <property type="match status" value="1"/>
</dbReference>
<protein>
    <recommendedName>
        <fullName evidence="7">Peptidase C1A papain C-terminal domain-containing protein</fullName>
    </recommendedName>
</protein>
<feature type="non-terminal residue" evidence="8">
    <location>
        <position position="1"/>
    </location>
</feature>
<keyword evidence="3" id="KW-0378">Hydrolase</keyword>
<evidence type="ECO:0000313" key="9">
    <source>
        <dbReference type="Proteomes" id="UP001432027"/>
    </source>
</evidence>
<evidence type="ECO:0000256" key="6">
    <source>
        <dbReference type="SAM" id="Phobius"/>
    </source>
</evidence>
<evidence type="ECO:0000256" key="4">
    <source>
        <dbReference type="ARBA" id="ARBA00022807"/>
    </source>
</evidence>
<keyword evidence="4" id="KW-0788">Thiol protease</keyword>
<dbReference type="CDD" id="cd02248">
    <property type="entry name" value="Peptidase_C1A"/>
    <property type="match status" value="1"/>
</dbReference>